<comment type="caution">
    <text evidence="3">The sequence shown here is derived from an EMBL/GenBank/DDBJ whole genome shotgun (WGS) entry which is preliminary data.</text>
</comment>
<feature type="domain" description="Scaffolding anchor of CK1" evidence="2">
    <location>
        <begin position="18"/>
        <end position="282"/>
    </location>
</feature>
<gene>
    <name evidence="3" type="ORF">PHYPO_G00116490</name>
</gene>
<evidence type="ECO:0000256" key="1">
    <source>
        <dbReference type="ARBA" id="ARBA00006937"/>
    </source>
</evidence>
<dbReference type="GO" id="GO:0007165">
    <property type="term" value="P:signal transduction"/>
    <property type="evidence" value="ECO:0007669"/>
    <property type="project" value="TreeGrafter"/>
</dbReference>
<protein>
    <recommendedName>
        <fullName evidence="2">Scaffolding anchor of CK1 domain-containing protein</fullName>
    </recommendedName>
</protein>
<sequence>MSKSQEQSLNEDVVFLPANESNPEFLHSEVERSALESLLRDGPGAFYTKLSAHRLEPFLSPEEVNQVSSWVEDHHVEVVENGDIGSESSSDVQGLSDQYFPALSDTPAPCLELGWPEKDRWDGVGRAMVYTNPPVEQAPHIREVIRRLLQGATMLIAIVADRVTDSTVIRDLHSAASRGVVVYIIVNQRPAQVNLTPNQLKHPNIIVRILGGKTFMSGDGKMVVGELKENFVLVDLETVVLGSYSLTWTDAHLHRQLITVMSGPVVELFDREFRILYAASQPVPDSWKSARPMELPKSDRTLYQPEPNTQKLVLLDCPPSPPPPIADSPIDWDALGVFQKSQDSPEDQVLPEFSEEPPKFLRTGPDWHTGAPGAGVIDLHINEWQDESKLYHVTAEPRHVTDHQAMFWNTQKPERLQHGFLTERDKGAAMFRHRDFRLERNLMEDIVPFSRAHRQDCLPSLDRSWGENTIPEETTPGSAAAPVHHKKPIIVSFPQTDNSWNLGDVLKKISIDHSTKGLQTKMAKNTISKSTLDLSSPGTETLQRSQSQANLYDSFPITPALALMKKRNNEVKSSFLRGQKDFQPLPRPRSFSLGLKRDTWKSAFLREQNNEEDK</sequence>
<proteinExistence type="inferred from homology"/>
<dbReference type="EMBL" id="VFJC01000021">
    <property type="protein sequence ID" value="KAB5537234.1"/>
    <property type="molecule type" value="Genomic_DNA"/>
</dbReference>
<dbReference type="SUPFAM" id="SSF56024">
    <property type="entry name" value="Phospholipase D/nuclease"/>
    <property type="match status" value="1"/>
</dbReference>
<dbReference type="GO" id="GO:0019901">
    <property type="term" value="F:protein kinase binding"/>
    <property type="evidence" value="ECO:0007669"/>
    <property type="project" value="TreeGrafter"/>
</dbReference>
<comment type="similarity">
    <text evidence="1">Belongs to the FAM83 family.</text>
</comment>
<organism evidence="3 4">
    <name type="scientific">Pangasianodon hypophthalmus</name>
    <name type="common">Striped catfish</name>
    <name type="synonym">Helicophagus hypophthalmus</name>
    <dbReference type="NCBI Taxonomy" id="310915"/>
    <lineage>
        <taxon>Eukaryota</taxon>
        <taxon>Metazoa</taxon>
        <taxon>Chordata</taxon>
        <taxon>Craniata</taxon>
        <taxon>Vertebrata</taxon>
        <taxon>Euteleostomi</taxon>
        <taxon>Actinopterygii</taxon>
        <taxon>Neopterygii</taxon>
        <taxon>Teleostei</taxon>
        <taxon>Ostariophysi</taxon>
        <taxon>Siluriformes</taxon>
        <taxon>Pangasiidae</taxon>
        <taxon>Pangasianodon</taxon>
    </lineage>
</organism>
<dbReference type="PANTHER" id="PTHR16181:SF29">
    <property type="entry name" value="PROTEIN FAM83A-RELATED"/>
    <property type="match status" value="1"/>
</dbReference>
<evidence type="ECO:0000259" key="2">
    <source>
        <dbReference type="Pfam" id="PF07894"/>
    </source>
</evidence>
<dbReference type="Proteomes" id="UP000327468">
    <property type="component" value="Chromosome 20"/>
</dbReference>
<accession>A0A5N5L3B3</accession>
<name>A0A5N5L3B3_PANHP</name>
<evidence type="ECO:0000313" key="3">
    <source>
        <dbReference type="EMBL" id="KAB5537234.1"/>
    </source>
</evidence>
<dbReference type="InterPro" id="IPR050944">
    <property type="entry name" value="FAM83"/>
</dbReference>
<dbReference type="Pfam" id="PF07894">
    <property type="entry name" value="SACK1"/>
    <property type="match status" value="1"/>
</dbReference>
<dbReference type="PANTHER" id="PTHR16181">
    <property type="entry name" value="PROTEIN FAM83A-RELATED"/>
    <property type="match status" value="1"/>
</dbReference>
<evidence type="ECO:0000313" key="4">
    <source>
        <dbReference type="Proteomes" id="UP000327468"/>
    </source>
</evidence>
<dbReference type="Gene3D" id="3.30.870.10">
    <property type="entry name" value="Endonuclease Chain A"/>
    <property type="match status" value="1"/>
</dbReference>
<dbReference type="InterPro" id="IPR012461">
    <property type="entry name" value="SACK1"/>
</dbReference>
<keyword evidence="4" id="KW-1185">Reference proteome</keyword>
<reference evidence="3 4" key="1">
    <citation type="submission" date="2019-06" db="EMBL/GenBank/DDBJ databases">
        <title>A chromosome-scale genome assembly of the striped catfish, Pangasianodon hypophthalmus.</title>
        <authorList>
            <person name="Wen M."/>
            <person name="Zahm M."/>
            <person name="Roques C."/>
            <person name="Cabau C."/>
            <person name="Klopp C."/>
            <person name="Donnadieu C."/>
            <person name="Jouanno E."/>
            <person name="Avarre J.-C."/>
            <person name="Campet M."/>
            <person name="Ha T.T.T."/>
            <person name="Dugue R."/>
            <person name="Lampietro C."/>
            <person name="Louis A."/>
            <person name="Herpin A."/>
            <person name="Echchiki A."/>
            <person name="Berthelot C."/>
            <person name="Parey E."/>
            <person name="Roest-Crollius H."/>
            <person name="Braasch I."/>
            <person name="Postlethwait J."/>
            <person name="Bobe J."/>
            <person name="Montfort J."/>
            <person name="Bouchez O."/>
            <person name="Begum T."/>
            <person name="Schartl M."/>
            <person name="Guiguen Y."/>
        </authorList>
    </citation>
    <scope>NUCLEOTIDE SEQUENCE [LARGE SCALE GENOMIC DNA]</scope>
    <source>
        <strain evidence="3 4">Indonesia</strain>
        <tissue evidence="3">Blood</tissue>
    </source>
</reference>
<dbReference type="AlphaFoldDB" id="A0A5N5L3B3"/>